<keyword evidence="5" id="KW-0819">tRNA processing</keyword>
<organism evidence="8">
    <name type="scientific">Sedimenticola thiotaurini</name>
    <dbReference type="NCBI Taxonomy" id="1543721"/>
    <lineage>
        <taxon>Bacteria</taxon>
        <taxon>Pseudomonadati</taxon>
        <taxon>Pseudomonadota</taxon>
        <taxon>Gammaproteobacteria</taxon>
        <taxon>Chromatiales</taxon>
        <taxon>Sedimenticolaceae</taxon>
        <taxon>Sedimenticola</taxon>
    </lineage>
</organism>
<gene>
    <name evidence="8" type="primary">tsaB</name>
    <name evidence="8" type="ORF">ENI96_07060</name>
</gene>
<evidence type="ECO:0000256" key="3">
    <source>
        <dbReference type="ARBA" id="ARBA00019012"/>
    </source>
</evidence>
<reference evidence="8" key="1">
    <citation type="journal article" date="2020" name="mSystems">
        <title>Genome- and Community-Level Interaction Insights into Carbon Utilization and Element Cycling Functions of Hydrothermarchaeota in Hydrothermal Sediment.</title>
        <authorList>
            <person name="Zhou Z."/>
            <person name="Liu Y."/>
            <person name="Xu W."/>
            <person name="Pan J."/>
            <person name="Luo Z.H."/>
            <person name="Li M."/>
        </authorList>
    </citation>
    <scope>NUCLEOTIDE SEQUENCE [LARGE SCALE GENOMIC DNA]</scope>
    <source>
        <strain evidence="8">HyVt-443</strain>
    </source>
</reference>
<name>A0A831RK90_9GAMM</name>
<dbReference type="InterPro" id="IPR022496">
    <property type="entry name" value="T6A_TsaB"/>
</dbReference>
<evidence type="ECO:0000256" key="2">
    <source>
        <dbReference type="ARBA" id="ARBA00010493"/>
    </source>
</evidence>
<dbReference type="PANTHER" id="PTHR11735">
    <property type="entry name" value="TRNA N6-ADENOSINE THREONYLCARBAMOYLTRANSFERASE"/>
    <property type="match status" value="1"/>
</dbReference>
<sequence>MRLLAIDTATEACSAALWLDGELLTRCRREPRRHAELILPLMQELLDEAGIALAALDALAFGRGPGSFTGVRIATGVVQGVALGAGLPVVPVSTLATLAQGALRRHGRPRVLAAFDARMGELYWGIFERDDEGLMRPRGGELVAPAAQVPLPAEGEWFGAGSGWQAGGNELAARLGPALAGSDPTLVSDARDLAPLAVRGLQQGEAVAAERVLPVYLRDRVA</sequence>
<dbReference type="FunFam" id="3.30.420.40:FF:000097">
    <property type="entry name" value="tRNA threonylcarbamoyladenosine biosynthesis protein TsaB"/>
    <property type="match status" value="1"/>
</dbReference>
<comment type="subcellular location">
    <subcellularLocation>
        <location evidence="1">Cytoplasm</location>
    </subcellularLocation>
</comment>
<feature type="non-terminal residue" evidence="8">
    <location>
        <position position="222"/>
    </location>
</feature>
<dbReference type="InterPro" id="IPR000905">
    <property type="entry name" value="Gcp-like_dom"/>
</dbReference>
<evidence type="ECO:0000256" key="1">
    <source>
        <dbReference type="ARBA" id="ARBA00004496"/>
    </source>
</evidence>
<dbReference type="CDD" id="cd24032">
    <property type="entry name" value="ASKHA_NBD_TsaB"/>
    <property type="match status" value="1"/>
</dbReference>
<dbReference type="Pfam" id="PF00814">
    <property type="entry name" value="TsaD"/>
    <property type="match status" value="1"/>
</dbReference>
<dbReference type="Proteomes" id="UP000886251">
    <property type="component" value="Unassembled WGS sequence"/>
</dbReference>
<dbReference type="SUPFAM" id="SSF53067">
    <property type="entry name" value="Actin-like ATPase domain"/>
    <property type="match status" value="2"/>
</dbReference>
<dbReference type="InterPro" id="IPR043129">
    <property type="entry name" value="ATPase_NBD"/>
</dbReference>
<dbReference type="NCBIfam" id="TIGR03725">
    <property type="entry name" value="T6A_YeaZ"/>
    <property type="match status" value="1"/>
</dbReference>
<evidence type="ECO:0000259" key="7">
    <source>
        <dbReference type="Pfam" id="PF00814"/>
    </source>
</evidence>
<evidence type="ECO:0000256" key="6">
    <source>
        <dbReference type="ARBA" id="ARBA00032446"/>
    </source>
</evidence>
<comment type="similarity">
    <text evidence="2">Belongs to the KAE1 / TsaD family. TsaB subfamily.</text>
</comment>
<feature type="domain" description="Gcp-like" evidence="7">
    <location>
        <begin position="32"/>
        <end position="146"/>
    </location>
</feature>
<accession>A0A831RK90</accession>
<keyword evidence="4" id="KW-0963">Cytoplasm</keyword>
<dbReference type="Gene3D" id="3.30.420.40">
    <property type="match status" value="2"/>
</dbReference>
<dbReference type="PANTHER" id="PTHR11735:SF11">
    <property type="entry name" value="TRNA THREONYLCARBAMOYLADENOSINE BIOSYNTHESIS PROTEIN TSAB"/>
    <property type="match status" value="1"/>
</dbReference>
<evidence type="ECO:0000256" key="5">
    <source>
        <dbReference type="ARBA" id="ARBA00022694"/>
    </source>
</evidence>
<dbReference type="GO" id="GO:0002949">
    <property type="term" value="P:tRNA threonylcarbamoyladenosine modification"/>
    <property type="evidence" value="ECO:0007669"/>
    <property type="project" value="InterPro"/>
</dbReference>
<dbReference type="GO" id="GO:0005829">
    <property type="term" value="C:cytosol"/>
    <property type="evidence" value="ECO:0007669"/>
    <property type="project" value="TreeGrafter"/>
</dbReference>
<protein>
    <recommendedName>
        <fullName evidence="3">tRNA threonylcarbamoyladenosine biosynthesis protein TsaB</fullName>
    </recommendedName>
    <alternativeName>
        <fullName evidence="6">t(6)A37 threonylcarbamoyladenosine biosynthesis protein TsaB</fullName>
    </alternativeName>
</protein>
<evidence type="ECO:0000256" key="4">
    <source>
        <dbReference type="ARBA" id="ARBA00022490"/>
    </source>
</evidence>
<evidence type="ECO:0000313" key="8">
    <source>
        <dbReference type="EMBL" id="HEB96173.1"/>
    </source>
</evidence>
<dbReference type="EMBL" id="DRKP01000077">
    <property type="protein sequence ID" value="HEB96173.1"/>
    <property type="molecule type" value="Genomic_DNA"/>
</dbReference>
<dbReference type="AlphaFoldDB" id="A0A831RK90"/>
<proteinExistence type="inferred from homology"/>
<comment type="caution">
    <text evidence="8">The sequence shown here is derived from an EMBL/GenBank/DDBJ whole genome shotgun (WGS) entry which is preliminary data.</text>
</comment>